<gene>
    <name evidence="7" type="ORF">KAK10_05945</name>
</gene>
<reference evidence="7" key="1">
    <citation type="submission" date="2021-04" db="EMBL/GenBank/DDBJ databases">
        <title>Taxonomic assessment of Weissella genus.</title>
        <authorList>
            <person name="Fanelli F."/>
            <person name="Chieffi D."/>
            <person name="Dell'Aquila A."/>
            <person name="Gyu-Sung C."/>
            <person name="Franz C.M.A.P."/>
            <person name="Fusco V."/>
        </authorList>
    </citation>
    <scope>NUCLEOTIDE SEQUENCE</scope>
    <source>
        <strain evidence="7">LMG 25373</strain>
    </source>
</reference>
<evidence type="ECO:0000256" key="4">
    <source>
        <dbReference type="ARBA" id="ARBA00022989"/>
    </source>
</evidence>
<dbReference type="InterPro" id="IPR050833">
    <property type="entry name" value="Poly_Biosynth_Transport"/>
</dbReference>
<feature type="transmembrane region" description="Helical" evidence="6">
    <location>
        <begin position="206"/>
        <end position="226"/>
    </location>
</feature>
<dbReference type="Pfam" id="PF01943">
    <property type="entry name" value="Polysacc_synt"/>
    <property type="match status" value="1"/>
</dbReference>
<feature type="transmembrane region" description="Helical" evidence="6">
    <location>
        <begin position="350"/>
        <end position="373"/>
    </location>
</feature>
<dbReference type="InterPro" id="IPR002797">
    <property type="entry name" value="Polysacc_synth"/>
</dbReference>
<feature type="transmembrane region" description="Helical" evidence="6">
    <location>
        <begin position="41"/>
        <end position="61"/>
    </location>
</feature>
<feature type="transmembrane region" description="Helical" evidence="6">
    <location>
        <begin position="410"/>
        <end position="427"/>
    </location>
</feature>
<evidence type="ECO:0000256" key="3">
    <source>
        <dbReference type="ARBA" id="ARBA00022692"/>
    </source>
</evidence>
<feature type="transmembrane region" description="Helical" evidence="6">
    <location>
        <begin position="139"/>
        <end position="157"/>
    </location>
</feature>
<keyword evidence="2" id="KW-1003">Cell membrane</keyword>
<keyword evidence="3 6" id="KW-0812">Transmembrane</keyword>
<dbReference type="PANTHER" id="PTHR30250:SF11">
    <property type="entry name" value="O-ANTIGEN TRANSPORTER-RELATED"/>
    <property type="match status" value="1"/>
</dbReference>
<evidence type="ECO:0000256" key="1">
    <source>
        <dbReference type="ARBA" id="ARBA00004651"/>
    </source>
</evidence>
<organism evidence="7 8">
    <name type="scientific">Periweissella beninensis</name>
    <dbReference type="NCBI Taxonomy" id="504936"/>
    <lineage>
        <taxon>Bacteria</taxon>
        <taxon>Bacillati</taxon>
        <taxon>Bacillota</taxon>
        <taxon>Bacilli</taxon>
        <taxon>Lactobacillales</taxon>
        <taxon>Lactobacillaceae</taxon>
        <taxon>Periweissella</taxon>
    </lineage>
</organism>
<keyword evidence="8" id="KW-1185">Reference proteome</keyword>
<sequence>MKVIRNYFINLGYQLLILMAPLLTIPYVSRVLGPENVGINAYTNSVMTYLLIFATFGLNMYGTNKIKQETKADRRAKLFWEIELLQVLMVVIALSLYMILTSFAARFRPYFWAQGISILAVAFDISWYFTGTNEYRKTLFRNTIIRVLGIVFILVLVKTSSDLLLYILVTALAGLLGNLSLWPALKDHLVKINMGTLIFLPHVKPAFLLLLPTVASQIYLMINRTLLGKLDAISASGYFDYGSKLVMVLIAMVTALGYVMLPVAYKSAKKGNDALLYEQLKTSMDITTSLGTGLAFGIAAIASQMSTWLLGSGYEPVTPLLMIIAPAVLLIGWSNVLGQQYMILKRKTTVYTAILWAGVVLNISFDFLLIPWFGLNGAAMGLVISEIIIVIWQLAVLQKEVAIGGLFAEIWKYLFSGVVMFGIVFYLNNTQFKNAHHLLLQIILGIIIYGGLLIFFETPIVRRARQILKDAMIEPEIRA</sequence>
<evidence type="ECO:0000256" key="5">
    <source>
        <dbReference type="ARBA" id="ARBA00023136"/>
    </source>
</evidence>
<feature type="transmembrane region" description="Helical" evidence="6">
    <location>
        <begin position="286"/>
        <end position="305"/>
    </location>
</feature>
<feature type="transmembrane region" description="Helical" evidence="6">
    <location>
        <begin position="82"/>
        <end position="105"/>
    </location>
</feature>
<keyword evidence="4 6" id="KW-1133">Transmembrane helix</keyword>
<evidence type="ECO:0000313" key="7">
    <source>
        <dbReference type="EMBL" id="MCM2437448.1"/>
    </source>
</evidence>
<feature type="transmembrane region" description="Helical" evidence="6">
    <location>
        <begin position="163"/>
        <end position="185"/>
    </location>
</feature>
<feature type="transmembrane region" description="Helical" evidence="6">
    <location>
        <begin position="379"/>
        <end position="398"/>
    </location>
</feature>
<comment type="caution">
    <text evidence="7">The sequence shown here is derived from an EMBL/GenBank/DDBJ whole genome shotgun (WGS) entry which is preliminary data.</text>
</comment>
<dbReference type="EMBL" id="JAGMVS010000063">
    <property type="protein sequence ID" value="MCM2437448.1"/>
    <property type="molecule type" value="Genomic_DNA"/>
</dbReference>
<comment type="subcellular location">
    <subcellularLocation>
        <location evidence="1">Cell membrane</location>
        <topology evidence="1">Multi-pass membrane protein</topology>
    </subcellularLocation>
</comment>
<keyword evidence="5 6" id="KW-0472">Membrane</keyword>
<dbReference type="Proteomes" id="UP001057481">
    <property type="component" value="Unassembled WGS sequence"/>
</dbReference>
<accession>A0ABT0VHY2</accession>
<dbReference type="PANTHER" id="PTHR30250">
    <property type="entry name" value="PST FAMILY PREDICTED COLANIC ACID TRANSPORTER"/>
    <property type="match status" value="1"/>
</dbReference>
<dbReference type="RefSeq" id="WP_205143416.1">
    <property type="nucleotide sequence ID" value="NZ_JAFBDN010000006.1"/>
</dbReference>
<evidence type="ECO:0000313" key="8">
    <source>
        <dbReference type="Proteomes" id="UP001057481"/>
    </source>
</evidence>
<feature type="transmembrane region" description="Helical" evidence="6">
    <location>
        <begin position="111"/>
        <end position="130"/>
    </location>
</feature>
<proteinExistence type="predicted"/>
<name>A0ABT0VHY2_9LACO</name>
<feature type="transmembrane region" description="Helical" evidence="6">
    <location>
        <begin position="246"/>
        <end position="265"/>
    </location>
</feature>
<evidence type="ECO:0000256" key="6">
    <source>
        <dbReference type="SAM" id="Phobius"/>
    </source>
</evidence>
<feature type="transmembrane region" description="Helical" evidence="6">
    <location>
        <begin position="7"/>
        <end position="29"/>
    </location>
</feature>
<evidence type="ECO:0000256" key="2">
    <source>
        <dbReference type="ARBA" id="ARBA00022475"/>
    </source>
</evidence>
<feature type="transmembrane region" description="Helical" evidence="6">
    <location>
        <begin position="439"/>
        <end position="456"/>
    </location>
</feature>
<protein>
    <submittedName>
        <fullName evidence="7">Polysaccharide biosynthesis C-terminal domain-containing protein</fullName>
    </submittedName>
</protein>
<feature type="transmembrane region" description="Helical" evidence="6">
    <location>
        <begin position="317"/>
        <end position="338"/>
    </location>
</feature>